<evidence type="ECO:0000259" key="2">
    <source>
        <dbReference type="Pfam" id="PF04991"/>
    </source>
</evidence>
<sequence>MSLCDRHGLQYFGIAGTGIGVLRHGGFIPWDDDIDVALPRKDYEQFIKYANEEYADKYTIMNVEYDENYPLMTTRMMMKGTKFREYALAHINVELGIFLDIYPFDNLSDDPKKRKKQMHDAWFYSKLLILRSIPKPVLAFKGWKAAIVHLICALVHYLMVILHISKRWLAFKCKEASIRHNEETNSEYIDFLCDTTPEMNIYKRSDVFPLVKKDFENTRLYFPNNMDSNLRGMYGDYMQMPPVEKRKNHFPYELEFKD</sequence>
<reference evidence="3 4" key="1">
    <citation type="submission" date="2018-11" db="EMBL/GenBank/DDBJ databases">
        <title>Clostridium sp. nov., a member of the family Erysipelotrichaceae isolated from pig faeces.</title>
        <authorList>
            <person name="Chang Y.-H."/>
        </authorList>
    </citation>
    <scope>NUCLEOTIDE SEQUENCE [LARGE SCALE GENOMIC DNA]</scope>
    <source>
        <strain evidence="3 4">YH-panp20</strain>
    </source>
</reference>
<gene>
    <name evidence="3" type="ORF">EDX97_02210</name>
</gene>
<dbReference type="PANTHER" id="PTHR43404:SF2">
    <property type="entry name" value="LIPOPOLYSACCHARIDE CHOLINEPHOSPHOTRANSFERASE LICD"/>
    <property type="match status" value="1"/>
</dbReference>
<organism evidence="3 4">
    <name type="scientific">Absicoccus porci</name>
    <dbReference type="NCBI Taxonomy" id="2486576"/>
    <lineage>
        <taxon>Bacteria</taxon>
        <taxon>Bacillati</taxon>
        <taxon>Bacillota</taxon>
        <taxon>Erysipelotrichia</taxon>
        <taxon>Erysipelotrichales</taxon>
        <taxon>Erysipelotrichaceae</taxon>
        <taxon>Absicoccus</taxon>
    </lineage>
</organism>
<comment type="caution">
    <text evidence="3">The sequence shown here is derived from an EMBL/GenBank/DDBJ whole genome shotgun (WGS) entry which is preliminary data.</text>
</comment>
<dbReference type="InterPro" id="IPR052942">
    <property type="entry name" value="LPS_cholinephosphotransferase"/>
</dbReference>
<accession>A0A3N0I5I5</accession>
<dbReference type="Proteomes" id="UP000276568">
    <property type="component" value="Unassembled WGS sequence"/>
</dbReference>
<dbReference type="OrthoDB" id="9786100at2"/>
<protein>
    <submittedName>
        <fullName evidence="3">LicD family protein</fullName>
    </submittedName>
</protein>
<dbReference type="AlphaFoldDB" id="A0A3N0I5I5"/>
<evidence type="ECO:0000256" key="1">
    <source>
        <dbReference type="SAM" id="Phobius"/>
    </source>
</evidence>
<dbReference type="PANTHER" id="PTHR43404">
    <property type="entry name" value="LIPOPOLYSACCHARIDE CHOLINEPHOSPHOTRANSFERASE LICD"/>
    <property type="match status" value="1"/>
</dbReference>
<keyword evidence="1" id="KW-1133">Transmembrane helix</keyword>
<keyword evidence="4" id="KW-1185">Reference proteome</keyword>
<dbReference type="GO" id="GO:0009100">
    <property type="term" value="P:glycoprotein metabolic process"/>
    <property type="evidence" value="ECO:0007669"/>
    <property type="project" value="UniProtKB-ARBA"/>
</dbReference>
<dbReference type="InterPro" id="IPR007074">
    <property type="entry name" value="LicD/FKTN/FKRP_NTP_transf"/>
</dbReference>
<keyword evidence="1" id="KW-0812">Transmembrane</keyword>
<evidence type="ECO:0000313" key="3">
    <source>
        <dbReference type="EMBL" id="RNM31856.1"/>
    </source>
</evidence>
<name>A0A3N0I5I5_9FIRM</name>
<keyword evidence="1" id="KW-0472">Membrane</keyword>
<feature type="domain" description="LicD/FKTN/FKRP nucleotidyltransferase" evidence="2">
    <location>
        <begin position="4"/>
        <end position="235"/>
    </location>
</feature>
<proteinExistence type="predicted"/>
<evidence type="ECO:0000313" key="4">
    <source>
        <dbReference type="Proteomes" id="UP000276568"/>
    </source>
</evidence>
<feature type="transmembrane region" description="Helical" evidence="1">
    <location>
        <begin position="146"/>
        <end position="164"/>
    </location>
</feature>
<dbReference type="EMBL" id="RJQC01000001">
    <property type="protein sequence ID" value="RNM31856.1"/>
    <property type="molecule type" value="Genomic_DNA"/>
</dbReference>
<dbReference type="Pfam" id="PF04991">
    <property type="entry name" value="LicD"/>
    <property type="match status" value="1"/>
</dbReference>